<evidence type="ECO:0008006" key="5">
    <source>
        <dbReference type="Google" id="ProtNLM"/>
    </source>
</evidence>
<organism evidence="3 4">
    <name type="scientific">Corynebacterium pilosum</name>
    <dbReference type="NCBI Taxonomy" id="35756"/>
    <lineage>
        <taxon>Bacteria</taxon>
        <taxon>Bacillati</taxon>
        <taxon>Actinomycetota</taxon>
        <taxon>Actinomycetes</taxon>
        <taxon>Mycobacteriales</taxon>
        <taxon>Corynebacteriaceae</taxon>
        <taxon>Corynebacterium</taxon>
    </lineage>
</organism>
<feature type="chain" id="PRO_5017085469" description="Secreted protein" evidence="2">
    <location>
        <begin position="28"/>
        <end position="131"/>
    </location>
</feature>
<keyword evidence="1" id="KW-0812">Transmembrane</keyword>
<name>A0A376CK24_9CORY</name>
<feature type="signal peptide" evidence="2">
    <location>
        <begin position="1"/>
        <end position="27"/>
    </location>
</feature>
<dbReference type="STRING" id="35756.GCA_001044155_01896"/>
<keyword evidence="1" id="KW-0472">Membrane</keyword>
<keyword evidence="4" id="KW-1185">Reference proteome</keyword>
<proteinExistence type="predicted"/>
<dbReference type="Proteomes" id="UP000254467">
    <property type="component" value="Unassembled WGS sequence"/>
</dbReference>
<evidence type="ECO:0000256" key="1">
    <source>
        <dbReference type="SAM" id="Phobius"/>
    </source>
</evidence>
<keyword evidence="1" id="KW-1133">Transmembrane helix</keyword>
<dbReference type="AlphaFoldDB" id="A0A376CK24"/>
<evidence type="ECO:0000313" key="4">
    <source>
        <dbReference type="Proteomes" id="UP000254467"/>
    </source>
</evidence>
<keyword evidence="2" id="KW-0732">Signal</keyword>
<evidence type="ECO:0000313" key="3">
    <source>
        <dbReference type="EMBL" id="STC68622.1"/>
    </source>
</evidence>
<gene>
    <name evidence="3" type="ORF">NCTC11862_00381</name>
</gene>
<sequence>MLKITRVSLAAATAATIALSGVSVASADQADNPFGSSVTSSEYQIDENGDRTLVRENTKTRKASQALADAWGSMQNAGQSSTSSTLAAAESSSEVPAWVIPVAGVLGAVAMLVAVLNFLVPAWSIDVVPLI</sequence>
<accession>A0A376CK24</accession>
<dbReference type="EMBL" id="UFXQ01000001">
    <property type="protein sequence ID" value="STC68622.1"/>
    <property type="molecule type" value="Genomic_DNA"/>
</dbReference>
<reference evidence="3 4" key="1">
    <citation type="submission" date="2018-06" db="EMBL/GenBank/DDBJ databases">
        <authorList>
            <consortium name="Pathogen Informatics"/>
            <person name="Doyle S."/>
        </authorList>
    </citation>
    <scope>NUCLEOTIDE SEQUENCE [LARGE SCALE GENOMIC DNA]</scope>
    <source>
        <strain evidence="3 4">NCTC11862</strain>
    </source>
</reference>
<evidence type="ECO:0000256" key="2">
    <source>
        <dbReference type="SAM" id="SignalP"/>
    </source>
</evidence>
<feature type="transmembrane region" description="Helical" evidence="1">
    <location>
        <begin position="98"/>
        <end position="120"/>
    </location>
</feature>
<dbReference type="RefSeq" id="WP_018582124.1">
    <property type="nucleotide sequence ID" value="NZ_LDYD01000007.1"/>
</dbReference>
<protein>
    <recommendedName>
        <fullName evidence="5">Secreted protein</fullName>
    </recommendedName>
</protein>